<feature type="domain" description="ABC transmembrane type-1" evidence="9">
    <location>
        <begin position="30"/>
        <end position="322"/>
    </location>
</feature>
<evidence type="ECO:0000259" key="9">
    <source>
        <dbReference type="PROSITE" id="PS50929"/>
    </source>
</evidence>
<evidence type="ECO:0000256" key="3">
    <source>
        <dbReference type="ARBA" id="ARBA00022741"/>
    </source>
</evidence>
<keyword evidence="4 10" id="KW-0067">ATP-binding</keyword>
<feature type="transmembrane region" description="Helical" evidence="7">
    <location>
        <begin position="180"/>
        <end position="199"/>
    </location>
</feature>
<evidence type="ECO:0000256" key="2">
    <source>
        <dbReference type="ARBA" id="ARBA00022692"/>
    </source>
</evidence>
<evidence type="ECO:0000256" key="1">
    <source>
        <dbReference type="ARBA" id="ARBA00004651"/>
    </source>
</evidence>
<dbReference type="GO" id="GO:0005524">
    <property type="term" value="F:ATP binding"/>
    <property type="evidence" value="ECO:0007669"/>
    <property type="project" value="UniProtKB-KW"/>
</dbReference>
<dbReference type="GO" id="GO:0005886">
    <property type="term" value="C:plasma membrane"/>
    <property type="evidence" value="ECO:0007669"/>
    <property type="project" value="UniProtKB-SubCell"/>
</dbReference>
<dbReference type="PANTHER" id="PTHR43394:SF1">
    <property type="entry name" value="ATP-BINDING CASSETTE SUB-FAMILY B MEMBER 10, MITOCHONDRIAL"/>
    <property type="match status" value="1"/>
</dbReference>
<dbReference type="InterPro" id="IPR003439">
    <property type="entry name" value="ABC_transporter-like_ATP-bd"/>
</dbReference>
<dbReference type="PROSITE" id="PS00211">
    <property type="entry name" value="ABC_TRANSPORTER_1"/>
    <property type="match status" value="1"/>
</dbReference>
<feature type="transmembrane region" description="Helical" evidence="7">
    <location>
        <begin position="28"/>
        <end position="49"/>
    </location>
</feature>
<dbReference type="Proteomes" id="UP000515703">
    <property type="component" value="Chromosome"/>
</dbReference>
<dbReference type="Gene3D" id="1.20.1560.10">
    <property type="entry name" value="ABC transporter type 1, transmembrane domain"/>
    <property type="match status" value="1"/>
</dbReference>
<dbReference type="InterPro" id="IPR003593">
    <property type="entry name" value="AAA+_ATPase"/>
</dbReference>
<dbReference type="PROSITE" id="PS50929">
    <property type="entry name" value="ABC_TM1F"/>
    <property type="match status" value="1"/>
</dbReference>
<feature type="transmembrane region" description="Helical" evidence="7">
    <location>
        <begin position="146"/>
        <end position="168"/>
    </location>
</feature>
<dbReference type="CDD" id="cd03228">
    <property type="entry name" value="ABCC_MRP_Like"/>
    <property type="match status" value="1"/>
</dbReference>
<reference evidence="10 11" key="1">
    <citation type="submission" date="2020-08" db="EMBL/GenBank/DDBJ databases">
        <title>Draft genome sequencing of an Anaerocolumna strain isolated from anoxic soil subjected to BSD treatment.</title>
        <authorList>
            <person name="Uek A."/>
            <person name="Tonouchi A."/>
        </authorList>
    </citation>
    <scope>NUCLEOTIDE SEQUENCE [LARGE SCALE GENOMIC DNA]</scope>
    <source>
        <strain evidence="10 11">CTTW</strain>
    </source>
</reference>
<dbReference type="InterPro" id="IPR036640">
    <property type="entry name" value="ABC1_TM_sf"/>
</dbReference>
<dbReference type="KEGG" id="acht:bsdcttw_02740"/>
<accession>A0A7I8DFD3</accession>
<keyword evidence="5 7" id="KW-1133">Transmembrane helix</keyword>
<dbReference type="Pfam" id="PF00005">
    <property type="entry name" value="ABC_tran"/>
    <property type="match status" value="1"/>
</dbReference>
<dbReference type="SMART" id="SM00382">
    <property type="entry name" value="AAA"/>
    <property type="match status" value="1"/>
</dbReference>
<comment type="subcellular location">
    <subcellularLocation>
        <location evidence="1">Cell membrane</location>
        <topology evidence="1">Multi-pass membrane protein</topology>
    </subcellularLocation>
</comment>
<feature type="domain" description="ABC transporter" evidence="8">
    <location>
        <begin position="367"/>
        <end position="604"/>
    </location>
</feature>
<feature type="transmembrane region" description="Helical" evidence="7">
    <location>
        <begin position="298"/>
        <end position="320"/>
    </location>
</feature>
<dbReference type="InterPro" id="IPR011527">
    <property type="entry name" value="ABC1_TM_dom"/>
</dbReference>
<keyword evidence="11" id="KW-1185">Reference proteome</keyword>
<dbReference type="AlphaFoldDB" id="A0A7I8DFD3"/>
<evidence type="ECO:0000256" key="7">
    <source>
        <dbReference type="SAM" id="Phobius"/>
    </source>
</evidence>
<name>A0A7I8DFD3_9FIRM</name>
<keyword evidence="2 7" id="KW-0812">Transmembrane</keyword>
<evidence type="ECO:0000259" key="8">
    <source>
        <dbReference type="PROSITE" id="PS50893"/>
    </source>
</evidence>
<evidence type="ECO:0000313" key="11">
    <source>
        <dbReference type="Proteomes" id="UP000515703"/>
    </source>
</evidence>
<dbReference type="GO" id="GO:0015421">
    <property type="term" value="F:ABC-type oligopeptide transporter activity"/>
    <property type="evidence" value="ECO:0007669"/>
    <property type="project" value="TreeGrafter"/>
</dbReference>
<feature type="transmembrane region" description="Helical" evidence="7">
    <location>
        <begin position="61"/>
        <end position="82"/>
    </location>
</feature>
<dbReference type="Gene3D" id="3.40.50.300">
    <property type="entry name" value="P-loop containing nucleotide triphosphate hydrolases"/>
    <property type="match status" value="1"/>
</dbReference>
<dbReference type="InterPro" id="IPR027417">
    <property type="entry name" value="P-loop_NTPase"/>
</dbReference>
<keyword evidence="3" id="KW-0547">Nucleotide-binding</keyword>
<feature type="transmembrane region" description="Helical" evidence="7">
    <location>
        <begin position="273"/>
        <end position="292"/>
    </location>
</feature>
<dbReference type="PROSITE" id="PS50893">
    <property type="entry name" value="ABC_TRANSPORTER_2"/>
    <property type="match status" value="1"/>
</dbReference>
<proteinExistence type="predicted"/>
<evidence type="ECO:0000256" key="5">
    <source>
        <dbReference type="ARBA" id="ARBA00022989"/>
    </source>
</evidence>
<keyword evidence="6 7" id="KW-0472">Membrane</keyword>
<dbReference type="EMBL" id="AP023368">
    <property type="protein sequence ID" value="BCJ97233.1"/>
    <property type="molecule type" value="Genomic_DNA"/>
</dbReference>
<evidence type="ECO:0000256" key="4">
    <source>
        <dbReference type="ARBA" id="ARBA00022840"/>
    </source>
</evidence>
<dbReference type="PANTHER" id="PTHR43394">
    <property type="entry name" value="ATP-DEPENDENT PERMEASE MDL1, MITOCHONDRIAL"/>
    <property type="match status" value="1"/>
</dbReference>
<gene>
    <name evidence="10" type="ORF">bsdcttw_02740</name>
</gene>
<organism evidence="10 11">
    <name type="scientific">Anaerocolumna chitinilytica</name>
    <dbReference type="NCBI Taxonomy" id="1727145"/>
    <lineage>
        <taxon>Bacteria</taxon>
        <taxon>Bacillati</taxon>
        <taxon>Bacillota</taxon>
        <taxon>Clostridia</taxon>
        <taxon>Lachnospirales</taxon>
        <taxon>Lachnospiraceae</taxon>
        <taxon>Anaerocolumna</taxon>
    </lineage>
</organism>
<reference evidence="10 11" key="2">
    <citation type="submission" date="2020-08" db="EMBL/GenBank/DDBJ databases">
        <authorList>
            <person name="Ueki A."/>
            <person name="Tonouchi A."/>
        </authorList>
    </citation>
    <scope>NUCLEOTIDE SEQUENCE [LARGE SCALE GENOMIC DNA]</scope>
    <source>
        <strain evidence="10 11">CTTW</strain>
    </source>
</reference>
<dbReference type="SUPFAM" id="SSF90123">
    <property type="entry name" value="ABC transporter transmembrane region"/>
    <property type="match status" value="1"/>
</dbReference>
<dbReference type="InterPro" id="IPR039421">
    <property type="entry name" value="Type_1_exporter"/>
</dbReference>
<dbReference type="SUPFAM" id="SSF52540">
    <property type="entry name" value="P-loop containing nucleoside triphosphate hydrolases"/>
    <property type="match status" value="1"/>
</dbReference>
<protein>
    <submittedName>
        <fullName evidence="10">ABC transporter ATP-binding protein</fullName>
    </submittedName>
</protein>
<evidence type="ECO:0000256" key="6">
    <source>
        <dbReference type="ARBA" id="ARBA00023136"/>
    </source>
</evidence>
<evidence type="ECO:0000313" key="10">
    <source>
        <dbReference type="EMBL" id="BCJ97233.1"/>
    </source>
</evidence>
<dbReference type="GO" id="GO:0016887">
    <property type="term" value="F:ATP hydrolysis activity"/>
    <property type="evidence" value="ECO:0007669"/>
    <property type="project" value="InterPro"/>
</dbReference>
<dbReference type="InterPro" id="IPR017871">
    <property type="entry name" value="ABC_transporter-like_CS"/>
</dbReference>
<sequence>MGVKMKFKKLWYDSISFIKLIKADHPGIIWVIAVGGLAGAAGPFTQLFFYSRVLNKVLKGLYKECIPDVVILLTAALVLSLIKKACDQSVKVLREACADTIYLKTANKAFSMEYEEFEKTETMDAIRRVQGGENSSGGIGDQIQSIYVLIEKGFAILFSLIFVIVLFTRTKADSSNFFTSIWSTLLIIIVFLTVFFLCLKLSAISYRKFYEVEKKNEHFNSFGVYLLAIMNNYQFGKDIRIFSMQGLLEHYFKKTMKTINSVFLKWSIKDGSYTAVIVLLTQLTSGLVYVVLGGKAVYGSISIGEVFMYAGVILELTGAIRSEIIEYNSFYYRSDYLNTYYEFINRPNNRYTGTLPVEKRTDGEYEFVFENVSFHYPGSDNLILNQINLTLKVGDKYAIVGKNGAGKTTLIKLLCRLYDPTEGRILLNGIDIKYYDYQEYTKVFSVVFQDFKLLALSLEDNLTLGEEADKERIWEVLTQSGMRSAVEKMPSGLQTNLYKNNGEGVEVSGGEAQKLAISRALYKNGPFVILDEPTAALDPIAEAEIYENFNSMIQGKTAIYISHRMSSCKFCDDIIVLDGGVISERGSHNKLLKEDGIYASLYNAQAKYYA</sequence>